<keyword evidence="3" id="KW-0804">Transcription</keyword>
<keyword evidence="1" id="KW-0805">Transcription regulation</keyword>
<evidence type="ECO:0000259" key="4">
    <source>
        <dbReference type="PROSITE" id="PS50995"/>
    </source>
</evidence>
<sequence>MPKPRGVDLQLGLLLRQSHQRAAGALNNALSSLGLTGRHFGVMMLLGRDGVSTQRDLIRQTGSDKAGMVRTVEDLETLGYLSRARSTTDKRVANLSLTDKGIDALGTAQRLAAGAAEDLFGSFTDAELETLQTLLTRFVAPTERDA</sequence>
<proteinExistence type="predicted"/>
<organism evidence="5 6">
    <name type="scientific">Nonomuraea helvata</name>
    <dbReference type="NCBI Taxonomy" id="37484"/>
    <lineage>
        <taxon>Bacteria</taxon>
        <taxon>Bacillati</taxon>
        <taxon>Actinomycetota</taxon>
        <taxon>Actinomycetes</taxon>
        <taxon>Streptosporangiales</taxon>
        <taxon>Streptosporangiaceae</taxon>
        <taxon>Nonomuraea</taxon>
    </lineage>
</organism>
<reference evidence="5 6" key="1">
    <citation type="submission" date="2024-09" db="EMBL/GenBank/DDBJ databases">
        <authorList>
            <person name="Sun Q."/>
            <person name="Mori K."/>
        </authorList>
    </citation>
    <scope>NUCLEOTIDE SEQUENCE [LARGE SCALE GENOMIC DNA]</scope>
    <source>
        <strain evidence="5 6">JCM 3143</strain>
    </source>
</reference>
<evidence type="ECO:0000256" key="3">
    <source>
        <dbReference type="ARBA" id="ARBA00023163"/>
    </source>
</evidence>
<accession>A0ABV5RTY6</accession>
<evidence type="ECO:0000256" key="2">
    <source>
        <dbReference type="ARBA" id="ARBA00023125"/>
    </source>
</evidence>
<dbReference type="SMART" id="SM00347">
    <property type="entry name" value="HTH_MARR"/>
    <property type="match status" value="1"/>
</dbReference>
<dbReference type="Proteomes" id="UP001589532">
    <property type="component" value="Unassembled WGS sequence"/>
</dbReference>
<protein>
    <submittedName>
        <fullName evidence="5">MarR family winged helix-turn-helix transcriptional regulator</fullName>
    </submittedName>
</protein>
<dbReference type="PANTHER" id="PTHR42756">
    <property type="entry name" value="TRANSCRIPTIONAL REGULATOR, MARR"/>
    <property type="match status" value="1"/>
</dbReference>
<dbReference type="InterPro" id="IPR000835">
    <property type="entry name" value="HTH_MarR-typ"/>
</dbReference>
<dbReference type="Pfam" id="PF12802">
    <property type="entry name" value="MarR_2"/>
    <property type="match status" value="1"/>
</dbReference>
<dbReference type="SUPFAM" id="SSF46785">
    <property type="entry name" value="Winged helix' DNA-binding domain"/>
    <property type="match status" value="1"/>
</dbReference>
<keyword evidence="6" id="KW-1185">Reference proteome</keyword>
<dbReference type="InterPro" id="IPR036388">
    <property type="entry name" value="WH-like_DNA-bd_sf"/>
</dbReference>
<dbReference type="InterPro" id="IPR036390">
    <property type="entry name" value="WH_DNA-bd_sf"/>
</dbReference>
<evidence type="ECO:0000313" key="6">
    <source>
        <dbReference type="Proteomes" id="UP001589532"/>
    </source>
</evidence>
<dbReference type="PRINTS" id="PR00598">
    <property type="entry name" value="HTHMARR"/>
</dbReference>
<dbReference type="RefSeq" id="WP_344988773.1">
    <property type="nucleotide sequence ID" value="NZ_BAAAXV010000003.1"/>
</dbReference>
<dbReference type="EMBL" id="JBHMBW010000004">
    <property type="protein sequence ID" value="MFB9622775.1"/>
    <property type="molecule type" value="Genomic_DNA"/>
</dbReference>
<name>A0ABV5RTY6_9ACTN</name>
<evidence type="ECO:0000313" key="5">
    <source>
        <dbReference type="EMBL" id="MFB9622775.1"/>
    </source>
</evidence>
<dbReference type="PROSITE" id="PS50995">
    <property type="entry name" value="HTH_MARR_2"/>
    <property type="match status" value="1"/>
</dbReference>
<dbReference type="PANTHER" id="PTHR42756:SF1">
    <property type="entry name" value="TRANSCRIPTIONAL REPRESSOR OF EMRAB OPERON"/>
    <property type="match status" value="1"/>
</dbReference>
<feature type="domain" description="HTH marR-type" evidence="4">
    <location>
        <begin position="8"/>
        <end position="140"/>
    </location>
</feature>
<dbReference type="Gene3D" id="1.10.10.10">
    <property type="entry name" value="Winged helix-like DNA-binding domain superfamily/Winged helix DNA-binding domain"/>
    <property type="match status" value="1"/>
</dbReference>
<keyword evidence="2" id="KW-0238">DNA-binding</keyword>
<comment type="caution">
    <text evidence="5">The sequence shown here is derived from an EMBL/GenBank/DDBJ whole genome shotgun (WGS) entry which is preliminary data.</text>
</comment>
<evidence type="ECO:0000256" key="1">
    <source>
        <dbReference type="ARBA" id="ARBA00023015"/>
    </source>
</evidence>
<gene>
    <name evidence="5" type="ORF">ACFFSA_06760</name>
</gene>